<dbReference type="GO" id="GO:0008360">
    <property type="term" value="P:regulation of cell shape"/>
    <property type="evidence" value="ECO:0007669"/>
    <property type="project" value="UniProtKB-KW"/>
</dbReference>
<dbReference type="GO" id="GO:0051301">
    <property type="term" value="P:cell division"/>
    <property type="evidence" value="ECO:0007669"/>
    <property type="project" value="UniProtKB-KW"/>
</dbReference>
<comment type="function">
    <text evidence="10">Cell wall formation. Catalyzes the transfer of a GlcNAc subunit on undecaprenyl-pyrophosphoryl-MurNAc-pentapeptide (lipid intermediate I) to form undecaprenyl-pyrophosphoryl-MurNAc-(pentapeptide)GlcNAc (lipid intermediate II).</text>
</comment>
<comment type="caution">
    <text evidence="13">The sequence shown here is derived from an EMBL/GenBank/DDBJ whole genome shotgun (WGS) entry which is preliminary data.</text>
</comment>
<sequence>MPKENSRNQVPVRAIISGGGTGGHIYPAIAIANELKERHANTEILFVGAQGKMEMEKVPKAGYPIEGLWISGIQRSLSVDNLSFPFKLTSSLLKARSIIKKFKPNVAIGVGGFASGPLLYVASRMGVPSLIQEQNSYAGLTNKWLAKRVNTICVAYEGLEKYFPAEKLVHTGNPVRKDILALDVTAKRVAAFQHFGLDPAKKTILIVGGSLGARSINESISKDLHKIVNAGAQVLWQTGKNSFEENPDSAGLLSHPLVKRTEFIYEMDLAYALADIIVSRAGALAVSEICLVGAPAILVPFPFAAEDHQTKNVLALEEKNAAIHIKNSDAKNLLVDAALALLQDTNHQQQLAQNIRQLGKPKATEQIVDEVLKLV</sequence>
<dbReference type="UniPathway" id="UPA00219"/>
<evidence type="ECO:0000256" key="1">
    <source>
        <dbReference type="ARBA" id="ARBA00022475"/>
    </source>
</evidence>
<keyword evidence="2 10" id="KW-0132">Cell division</keyword>
<dbReference type="GO" id="GO:0005975">
    <property type="term" value="P:carbohydrate metabolic process"/>
    <property type="evidence" value="ECO:0007669"/>
    <property type="project" value="InterPro"/>
</dbReference>
<keyword evidence="6 10" id="KW-0573">Peptidoglycan synthesis</keyword>
<dbReference type="GO" id="GO:0051991">
    <property type="term" value="F:UDP-N-acetyl-D-glucosamine:N-acetylmuramoyl-L-alanyl-D-glutamyl-meso-2,6-diaminopimelyl-D-alanyl-D-alanine-diphosphoundecaprenol 4-beta-N-acetylglucosaminlytransferase activity"/>
    <property type="evidence" value="ECO:0007669"/>
    <property type="project" value="RHEA"/>
</dbReference>
<dbReference type="GO" id="GO:0050511">
    <property type="term" value="F:undecaprenyldiphospho-muramoylpentapeptide beta-N-acetylglucosaminyltransferase activity"/>
    <property type="evidence" value="ECO:0007669"/>
    <property type="project" value="UniProtKB-UniRule"/>
</dbReference>
<dbReference type="GO" id="GO:0005886">
    <property type="term" value="C:plasma membrane"/>
    <property type="evidence" value="ECO:0007669"/>
    <property type="project" value="UniProtKB-SubCell"/>
</dbReference>
<feature type="binding site" evidence="10">
    <location>
        <position position="135"/>
    </location>
    <ligand>
        <name>UDP-N-acetyl-alpha-D-glucosamine</name>
        <dbReference type="ChEBI" id="CHEBI:57705"/>
    </ligand>
</feature>
<keyword evidence="8 10" id="KW-0131">Cell cycle</keyword>
<comment type="pathway">
    <text evidence="10">Cell wall biogenesis; peptidoglycan biosynthesis.</text>
</comment>
<accession>A1ZYV0</accession>
<dbReference type="Proteomes" id="UP000004095">
    <property type="component" value="Unassembled WGS sequence"/>
</dbReference>
<protein>
    <recommendedName>
        <fullName evidence="10">UDP-N-acetylglucosamine--N-acetylmuramyl-(pentapeptide) pyrophosphoryl-undecaprenol N-acetylglucosamine transferase</fullName>
        <ecNumber evidence="10">2.4.1.227</ecNumber>
    </recommendedName>
    <alternativeName>
        <fullName evidence="10">Undecaprenyl-PP-MurNAc-pentapeptide-UDPGlcNAc GlcNAc transferase</fullName>
    </alternativeName>
</protein>
<keyword evidence="4 10" id="KW-0808">Transferase</keyword>
<keyword evidence="9 10" id="KW-0961">Cell wall biogenesis/degradation</keyword>
<dbReference type="CDD" id="cd03785">
    <property type="entry name" value="GT28_MurG"/>
    <property type="match status" value="1"/>
</dbReference>
<evidence type="ECO:0000256" key="5">
    <source>
        <dbReference type="ARBA" id="ARBA00022960"/>
    </source>
</evidence>
<evidence type="ECO:0000259" key="12">
    <source>
        <dbReference type="Pfam" id="PF04101"/>
    </source>
</evidence>
<keyword evidence="14" id="KW-1185">Reference proteome</keyword>
<dbReference type="NCBIfam" id="TIGR01133">
    <property type="entry name" value="murG"/>
    <property type="match status" value="1"/>
</dbReference>
<evidence type="ECO:0000256" key="10">
    <source>
        <dbReference type="HAMAP-Rule" id="MF_00033"/>
    </source>
</evidence>
<evidence type="ECO:0000256" key="4">
    <source>
        <dbReference type="ARBA" id="ARBA00022679"/>
    </source>
</evidence>
<organism evidence="13 14">
    <name type="scientific">Microscilla marina ATCC 23134</name>
    <dbReference type="NCBI Taxonomy" id="313606"/>
    <lineage>
        <taxon>Bacteria</taxon>
        <taxon>Pseudomonadati</taxon>
        <taxon>Bacteroidota</taxon>
        <taxon>Cytophagia</taxon>
        <taxon>Cytophagales</taxon>
        <taxon>Microscillaceae</taxon>
        <taxon>Microscilla</taxon>
    </lineage>
</organism>
<dbReference type="AlphaFoldDB" id="A1ZYV0"/>
<dbReference type="GO" id="GO:0071555">
    <property type="term" value="P:cell wall organization"/>
    <property type="evidence" value="ECO:0007669"/>
    <property type="project" value="UniProtKB-KW"/>
</dbReference>
<feature type="domain" description="Glycosyl transferase family 28 C-terminal" evidence="12">
    <location>
        <begin position="203"/>
        <end position="366"/>
    </location>
</feature>
<evidence type="ECO:0000256" key="3">
    <source>
        <dbReference type="ARBA" id="ARBA00022676"/>
    </source>
</evidence>
<dbReference type="RefSeq" id="WP_002704803.1">
    <property type="nucleotide sequence ID" value="NZ_AAWS01000069.1"/>
</dbReference>
<name>A1ZYV0_MICM2</name>
<reference evidence="13 14" key="1">
    <citation type="submission" date="2007-01" db="EMBL/GenBank/DDBJ databases">
        <authorList>
            <person name="Haygood M."/>
            <person name="Podell S."/>
            <person name="Anderson C."/>
            <person name="Hopkinson B."/>
            <person name="Roe K."/>
            <person name="Barbeau K."/>
            <person name="Gaasterland T."/>
            <person name="Ferriera S."/>
            <person name="Johnson J."/>
            <person name="Kravitz S."/>
            <person name="Beeson K."/>
            <person name="Sutton G."/>
            <person name="Rogers Y.-H."/>
            <person name="Friedman R."/>
            <person name="Frazier M."/>
            <person name="Venter J.C."/>
        </authorList>
    </citation>
    <scope>NUCLEOTIDE SEQUENCE [LARGE SCALE GENOMIC DNA]</scope>
    <source>
        <strain evidence="13 14">ATCC 23134</strain>
    </source>
</reference>
<dbReference type="Gene3D" id="3.40.50.2000">
    <property type="entry name" value="Glycogen Phosphorylase B"/>
    <property type="match status" value="2"/>
</dbReference>
<feature type="binding site" evidence="10">
    <location>
        <position position="309"/>
    </location>
    <ligand>
        <name>UDP-N-acetyl-alpha-D-glucosamine</name>
        <dbReference type="ChEBI" id="CHEBI:57705"/>
    </ligand>
</feature>
<dbReference type="InterPro" id="IPR004276">
    <property type="entry name" value="GlycoTrans_28_N"/>
</dbReference>
<evidence type="ECO:0000259" key="11">
    <source>
        <dbReference type="Pfam" id="PF03033"/>
    </source>
</evidence>
<keyword evidence="5 10" id="KW-0133">Cell shape</keyword>
<feature type="binding site" evidence="10">
    <location>
        <begin position="21"/>
        <end position="23"/>
    </location>
    <ligand>
        <name>UDP-N-acetyl-alpha-D-glucosamine</name>
        <dbReference type="ChEBI" id="CHEBI:57705"/>
    </ligand>
</feature>
<evidence type="ECO:0000313" key="14">
    <source>
        <dbReference type="Proteomes" id="UP000004095"/>
    </source>
</evidence>
<keyword evidence="7 10" id="KW-0472">Membrane</keyword>
<comment type="similarity">
    <text evidence="10">Belongs to the glycosyltransferase 28 family. MurG subfamily.</text>
</comment>
<keyword evidence="3 10" id="KW-0328">Glycosyltransferase</keyword>
<dbReference type="EC" id="2.4.1.227" evidence="10"/>
<dbReference type="OrthoDB" id="9808936at2"/>
<feature type="binding site" evidence="10">
    <location>
        <position position="264"/>
    </location>
    <ligand>
        <name>UDP-N-acetyl-alpha-D-glucosamine</name>
        <dbReference type="ChEBI" id="CHEBI:57705"/>
    </ligand>
</feature>
<evidence type="ECO:0000256" key="2">
    <source>
        <dbReference type="ARBA" id="ARBA00022618"/>
    </source>
</evidence>
<feature type="binding site" evidence="10">
    <location>
        <position position="176"/>
    </location>
    <ligand>
        <name>UDP-N-acetyl-alpha-D-glucosamine</name>
        <dbReference type="ChEBI" id="CHEBI:57705"/>
    </ligand>
</feature>
<dbReference type="HAMAP" id="MF_00033">
    <property type="entry name" value="MurG"/>
    <property type="match status" value="1"/>
</dbReference>
<evidence type="ECO:0000256" key="7">
    <source>
        <dbReference type="ARBA" id="ARBA00023136"/>
    </source>
</evidence>
<evidence type="ECO:0000256" key="6">
    <source>
        <dbReference type="ARBA" id="ARBA00022984"/>
    </source>
</evidence>
<dbReference type="eggNOG" id="COG0707">
    <property type="taxonomic scope" value="Bacteria"/>
</dbReference>
<evidence type="ECO:0000313" key="13">
    <source>
        <dbReference type="EMBL" id="EAY24447.1"/>
    </source>
</evidence>
<dbReference type="PANTHER" id="PTHR21015">
    <property type="entry name" value="UDP-N-ACETYLGLUCOSAMINE--N-ACETYLMURAMYL-(PENTAPEPTIDE) PYROPHOSPHORYL-UNDECAPRENOL N-ACETYLGLUCOSAMINE TRANSFERASE 1"/>
    <property type="match status" value="1"/>
</dbReference>
<keyword evidence="1 10" id="KW-1003">Cell membrane</keyword>
<dbReference type="InterPro" id="IPR006009">
    <property type="entry name" value="GlcNAc_MurG"/>
</dbReference>
<dbReference type="InterPro" id="IPR007235">
    <property type="entry name" value="Glyco_trans_28_C"/>
</dbReference>
<comment type="subcellular location">
    <subcellularLocation>
        <location evidence="10">Cell membrane</location>
        <topology evidence="10">Peripheral membrane protein</topology>
        <orientation evidence="10">Cytoplasmic side</orientation>
    </subcellularLocation>
</comment>
<dbReference type="SUPFAM" id="SSF53756">
    <property type="entry name" value="UDP-Glycosyltransferase/glycogen phosphorylase"/>
    <property type="match status" value="1"/>
</dbReference>
<dbReference type="EMBL" id="AAWS01000069">
    <property type="protein sequence ID" value="EAY24447.1"/>
    <property type="molecule type" value="Genomic_DNA"/>
</dbReference>
<dbReference type="Pfam" id="PF04101">
    <property type="entry name" value="Glyco_tran_28_C"/>
    <property type="match status" value="1"/>
</dbReference>
<comment type="caution">
    <text evidence="10">Lacks conserved residue(s) required for the propagation of feature annotation.</text>
</comment>
<gene>
    <name evidence="10" type="primary">murG</name>
    <name evidence="13" type="ORF">M23134_06301</name>
</gene>
<evidence type="ECO:0000256" key="9">
    <source>
        <dbReference type="ARBA" id="ARBA00023316"/>
    </source>
</evidence>
<comment type="catalytic activity">
    <reaction evidence="10">
        <text>di-trans,octa-cis-undecaprenyl diphospho-N-acetyl-alpha-D-muramoyl-L-alanyl-D-glutamyl-meso-2,6-diaminopimeloyl-D-alanyl-D-alanine + UDP-N-acetyl-alpha-D-glucosamine = di-trans,octa-cis-undecaprenyl diphospho-[N-acetyl-alpha-D-glucosaminyl-(1-&gt;4)]-N-acetyl-alpha-D-muramoyl-L-alanyl-D-glutamyl-meso-2,6-diaminopimeloyl-D-alanyl-D-alanine + UDP + H(+)</text>
        <dbReference type="Rhea" id="RHEA:31227"/>
        <dbReference type="ChEBI" id="CHEBI:15378"/>
        <dbReference type="ChEBI" id="CHEBI:57705"/>
        <dbReference type="ChEBI" id="CHEBI:58223"/>
        <dbReference type="ChEBI" id="CHEBI:61387"/>
        <dbReference type="ChEBI" id="CHEBI:61388"/>
        <dbReference type="EC" id="2.4.1.227"/>
    </reaction>
</comment>
<feature type="domain" description="Glycosyltransferase family 28 N-terminal" evidence="11">
    <location>
        <begin position="15"/>
        <end position="152"/>
    </location>
</feature>
<dbReference type="PANTHER" id="PTHR21015:SF22">
    <property type="entry name" value="GLYCOSYLTRANSFERASE"/>
    <property type="match status" value="1"/>
</dbReference>
<dbReference type="GO" id="GO:0009252">
    <property type="term" value="P:peptidoglycan biosynthetic process"/>
    <property type="evidence" value="ECO:0007669"/>
    <property type="project" value="UniProtKB-UniRule"/>
</dbReference>
<proteinExistence type="inferred from homology"/>
<dbReference type="Pfam" id="PF03033">
    <property type="entry name" value="Glyco_transf_28"/>
    <property type="match status" value="1"/>
</dbReference>
<evidence type="ECO:0000256" key="8">
    <source>
        <dbReference type="ARBA" id="ARBA00023306"/>
    </source>
</evidence>
<feature type="binding site" evidence="10">
    <location>
        <position position="210"/>
    </location>
    <ligand>
        <name>UDP-N-acetyl-alpha-D-glucosamine</name>
        <dbReference type="ChEBI" id="CHEBI:57705"/>
    </ligand>
</feature>